<gene>
    <name evidence="1" type="ORF">ACFSC0_08505</name>
</gene>
<protein>
    <submittedName>
        <fullName evidence="1">Uncharacterized protein</fullName>
    </submittedName>
</protein>
<keyword evidence="2" id="KW-1185">Reference proteome</keyword>
<evidence type="ECO:0000313" key="1">
    <source>
        <dbReference type="EMBL" id="MFD1783431.1"/>
    </source>
</evidence>
<dbReference type="Proteomes" id="UP001597237">
    <property type="component" value="Unassembled WGS sequence"/>
</dbReference>
<evidence type="ECO:0000313" key="2">
    <source>
        <dbReference type="Proteomes" id="UP001597237"/>
    </source>
</evidence>
<accession>A0ABW4N0L6</accession>
<name>A0ABW4N0L6_9CAUL</name>
<organism evidence="1 2">
    <name type="scientific">Phenylobacterium terrae</name>
    <dbReference type="NCBI Taxonomy" id="2665495"/>
    <lineage>
        <taxon>Bacteria</taxon>
        <taxon>Pseudomonadati</taxon>
        <taxon>Pseudomonadota</taxon>
        <taxon>Alphaproteobacteria</taxon>
        <taxon>Caulobacterales</taxon>
        <taxon>Caulobacteraceae</taxon>
        <taxon>Phenylobacterium</taxon>
    </lineage>
</organism>
<reference evidence="2" key="1">
    <citation type="journal article" date="2019" name="Int. J. Syst. Evol. Microbiol.">
        <title>The Global Catalogue of Microorganisms (GCM) 10K type strain sequencing project: providing services to taxonomists for standard genome sequencing and annotation.</title>
        <authorList>
            <consortium name="The Broad Institute Genomics Platform"/>
            <consortium name="The Broad Institute Genome Sequencing Center for Infectious Disease"/>
            <person name="Wu L."/>
            <person name="Ma J."/>
        </authorList>
    </citation>
    <scope>NUCLEOTIDE SEQUENCE [LARGE SCALE GENOMIC DNA]</scope>
    <source>
        <strain evidence="2">DFY28</strain>
    </source>
</reference>
<proteinExistence type="predicted"/>
<sequence length="42" mass="4280">MKWRLLDWAVAAFVAVALAATVADTVGERGEHIAAAPAAATS</sequence>
<dbReference type="RefSeq" id="WP_377284026.1">
    <property type="nucleotide sequence ID" value="NZ_JBHRSI010000010.1"/>
</dbReference>
<dbReference type="EMBL" id="JBHUEY010000001">
    <property type="protein sequence ID" value="MFD1783431.1"/>
    <property type="molecule type" value="Genomic_DNA"/>
</dbReference>
<comment type="caution">
    <text evidence="1">The sequence shown here is derived from an EMBL/GenBank/DDBJ whole genome shotgun (WGS) entry which is preliminary data.</text>
</comment>